<evidence type="ECO:0000313" key="3">
    <source>
        <dbReference type="Proteomes" id="UP000326570"/>
    </source>
</evidence>
<dbReference type="RefSeq" id="WP_150902449.1">
    <property type="nucleotide sequence ID" value="NZ_VTWT01000002.1"/>
</dbReference>
<name>A0A5N1J5U6_9BACT</name>
<evidence type="ECO:0000313" key="2">
    <source>
        <dbReference type="EMBL" id="KAA9340537.1"/>
    </source>
</evidence>
<accession>A0A5N1J5U6</accession>
<evidence type="ECO:0000256" key="1">
    <source>
        <dbReference type="SAM" id="MobiDB-lite"/>
    </source>
</evidence>
<dbReference type="AlphaFoldDB" id="A0A5N1J5U6"/>
<keyword evidence="3" id="KW-1185">Reference proteome</keyword>
<comment type="caution">
    <text evidence="2">The sequence shown here is derived from an EMBL/GenBank/DDBJ whole genome shotgun (WGS) entry which is preliminary data.</text>
</comment>
<dbReference type="Proteomes" id="UP000326570">
    <property type="component" value="Unassembled WGS sequence"/>
</dbReference>
<protein>
    <submittedName>
        <fullName evidence="2">Uncharacterized protein</fullName>
    </submittedName>
</protein>
<feature type="region of interest" description="Disordered" evidence="1">
    <location>
        <begin position="90"/>
        <end position="115"/>
    </location>
</feature>
<sequence length="115" mass="13196">MKECNSIYKNGIKIIRKPERQLSGFFVPYPIVFFRKTGEDRISLGLDNVFESSTMVRTTYATETTDFENESRFFRRGIRVSFNYNFGKMNFNSPRKKSIRNEDVKGGDGGNGGGQ</sequence>
<proteinExistence type="predicted"/>
<dbReference type="EMBL" id="VTWT01000002">
    <property type="protein sequence ID" value="KAA9340537.1"/>
    <property type="molecule type" value="Genomic_DNA"/>
</dbReference>
<reference evidence="2 3" key="1">
    <citation type="submission" date="2019-09" db="EMBL/GenBank/DDBJ databases">
        <title>Genome sequence of Adhaeribacter sp. M2.</title>
        <authorList>
            <person name="Srinivasan S."/>
        </authorList>
    </citation>
    <scope>NUCLEOTIDE SEQUENCE [LARGE SCALE GENOMIC DNA]</scope>
    <source>
        <strain evidence="2 3">M2</strain>
    </source>
</reference>
<gene>
    <name evidence="2" type="ORF">F0P94_03670</name>
</gene>
<organism evidence="2 3">
    <name type="scientific">Adhaeribacter soli</name>
    <dbReference type="NCBI Taxonomy" id="2607655"/>
    <lineage>
        <taxon>Bacteria</taxon>
        <taxon>Pseudomonadati</taxon>
        <taxon>Bacteroidota</taxon>
        <taxon>Cytophagia</taxon>
        <taxon>Cytophagales</taxon>
        <taxon>Hymenobacteraceae</taxon>
        <taxon>Adhaeribacter</taxon>
    </lineage>
</organism>